<protein>
    <submittedName>
        <fullName evidence="2">Uncharacterized protein</fullName>
    </submittedName>
</protein>
<keyword evidence="1" id="KW-0472">Membrane</keyword>
<organism evidence="2 3">
    <name type="scientific">Lophium mytilinum</name>
    <dbReference type="NCBI Taxonomy" id="390894"/>
    <lineage>
        <taxon>Eukaryota</taxon>
        <taxon>Fungi</taxon>
        <taxon>Dikarya</taxon>
        <taxon>Ascomycota</taxon>
        <taxon>Pezizomycotina</taxon>
        <taxon>Dothideomycetes</taxon>
        <taxon>Pleosporomycetidae</taxon>
        <taxon>Mytilinidiales</taxon>
        <taxon>Mytilinidiaceae</taxon>
        <taxon>Lophium</taxon>
    </lineage>
</organism>
<keyword evidence="1" id="KW-1133">Transmembrane helix</keyword>
<dbReference type="EMBL" id="MU004193">
    <property type="protein sequence ID" value="KAF2492806.1"/>
    <property type="molecule type" value="Genomic_DNA"/>
</dbReference>
<keyword evidence="1" id="KW-0812">Transmembrane</keyword>
<keyword evidence="3" id="KW-1185">Reference proteome</keyword>
<evidence type="ECO:0000313" key="3">
    <source>
        <dbReference type="Proteomes" id="UP000799750"/>
    </source>
</evidence>
<gene>
    <name evidence="2" type="ORF">BU16DRAFT_91119</name>
</gene>
<dbReference type="AlphaFoldDB" id="A0A6A6QL85"/>
<accession>A0A6A6QL85</accession>
<name>A0A6A6QL85_9PEZI</name>
<reference evidence="2" key="1">
    <citation type="journal article" date="2020" name="Stud. Mycol.">
        <title>101 Dothideomycetes genomes: a test case for predicting lifestyles and emergence of pathogens.</title>
        <authorList>
            <person name="Haridas S."/>
            <person name="Albert R."/>
            <person name="Binder M."/>
            <person name="Bloem J."/>
            <person name="Labutti K."/>
            <person name="Salamov A."/>
            <person name="Andreopoulos B."/>
            <person name="Baker S."/>
            <person name="Barry K."/>
            <person name="Bills G."/>
            <person name="Bluhm B."/>
            <person name="Cannon C."/>
            <person name="Castanera R."/>
            <person name="Culley D."/>
            <person name="Daum C."/>
            <person name="Ezra D."/>
            <person name="Gonzalez J."/>
            <person name="Henrissat B."/>
            <person name="Kuo A."/>
            <person name="Liang C."/>
            <person name="Lipzen A."/>
            <person name="Lutzoni F."/>
            <person name="Magnuson J."/>
            <person name="Mondo S."/>
            <person name="Nolan M."/>
            <person name="Ohm R."/>
            <person name="Pangilinan J."/>
            <person name="Park H.-J."/>
            <person name="Ramirez L."/>
            <person name="Alfaro M."/>
            <person name="Sun H."/>
            <person name="Tritt A."/>
            <person name="Yoshinaga Y."/>
            <person name="Zwiers L.-H."/>
            <person name="Turgeon B."/>
            <person name="Goodwin S."/>
            <person name="Spatafora J."/>
            <person name="Crous P."/>
            <person name="Grigoriev I."/>
        </authorList>
    </citation>
    <scope>NUCLEOTIDE SEQUENCE</scope>
    <source>
        <strain evidence="2">CBS 269.34</strain>
    </source>
</reference>
<feature type="transmembrane region" description="Helical" evidence="1">
    <location>
        <begin position="44"/>
        <end position="63"/>
    </location>
</feature>
<sequence>MPRHHSRLTGEYLEHLLLRASVSSNARKNGQPTFLSFSVSTINFIYAFANIMIGSFAVTVVIGTRPRRLLAEMVFFPHIV</sequence>
<proteinExistence type="predicted"/>
<evidence type="ECO:0000313" key="2">
    <source>
        <dbReference type="EMBL" id="KAF2492806.1"/>
    </source>
</evidence>
<dbReference type="Proteomes" id="UP000799750">
    <property type="component" value="Unassembled WGS sequence"/>
</dbReference>
<evidence type="ECO:0000256" key="1">
    <source>
        <dbReference type="SAM" id="Phobius"/>
    </source>
</evidence>